<dbReference type="Gene3D" id="1.10.287.40">
    <property type="entry name" value="Serine-tRNA synthetase, tRNA binding domain"/>
    <property type="match status" value="1"/>
</dbReference>
<proteinExistence type="inferred from homology"/>
<evidence type="ECO:0000256" key="10">
    <source>
        <dbReference type="ARBA" id="ARBA00047929"/>
    </source>
</evidence>
<dbReference type="InterPro" id="IPR002317">
    <property type="entry name" value="Ser-tRNA-ligase_type_1"/>
</dbReference>
<comment type="function">
    <text evidence="12">Catalyzes the attachment of serine to tRNA(Ser). Is also able to aminoacylate tRNA(Sec) with serine, to form the misacylated tRNA L-seryl-tRNA(Sec), which will be further converted into selenocysteinyl-tRNA(Sec).</text>
</comment>
<comment type="catalytic activity">
    <reaction evidence="11 12">
        <text>tRNA(Ser) + L-serine + ATP = L-seryl-tRNA(Ser) + AMP + diphosphate + H(+)</text>
        <dbReference type="Rhea" id="RHEA:12292"/>
        <dbReference type="Rhea" id="RHEA-COMP:9669"/>
        <dbReference type="Rhea" id="RHEA-COMP:9703"/>
        <dbReference type="ChEBI" id="CHEBI:15378"/>
        <dbReference type="ChEBI" id="CHEBI:30616"/>
        <dbReference type="ChEBI" id="CHEBI:33019"/>
        <dbReference type="ChEBI" id="CHEBI:33384"/>
        <dbReference type="ChEBI" id="CHEBI:78442"/>
        <dbReference type="ChEBI" id="CHEBI:78533"/>
        <dbReference type="ChEBI" id="CHEBI:456215"/>
        <dbReference type="EC" id="6.1.1.11"/>
    </reaction>
</comment>
<dbReference type="SUPFAM" id="SSF55681">
    <property type="entry name" value="Class II aaRS and biotin synthetases"/>
    <property type="match status" value="1"/>
</dbReference>
<evidence type="ECO:0000256" key="13">
    <source>
        <dbReference type="PIRSR" id="PIRSR001529-1"/>
    </source>
</evidence>
<comment type="caution">
    <text evidence="12">Lacks conserved residue(s) required for the propagation of feature annotation.</text>
</comment>
<dbReference type="NCBIfam" id="TIGR00414">
    <property type="entry name" value="serS"/>
    <property type="match status" value="1"/>
</dbReference>
<dbReference type="PRINTS" id="PR00981">
    <property type="entry name" value="TRNASYNTHSER"/>
</dbReference>
<keyword evidence="4 12" id="KW-0963">Cytoplasm</keyword>
<dbReference type="GO" id="GO:0016260">
    <property type="term" value="P:selenocysteine biosynthetic process"/>
    <property type="evidence" value="ECO:0007669"/>
    <property type="project" value="UniProtKB-UniRule"/>
</dbReference>
<dbReference type="InterPro" id="IPR010978">
    <property type="entry name" value="tRNA-bd_arm"/>
</dbReference>
<dbReference type="Proteomes" id="UP000294368">
    <property type="component" value="Chromosome"/>
</dbReference>
<evidence type="ECO:0000259" key="16">
    <source>
        <dbReference type="PROSITE" id="PS50862"/>
    </source>
</evidence>
<dbReference type="OrthoDB" id="9804647at2"/>
<dbReference type="InterPro" id="IPR033729">
    <property type="entry name" value="SerRS_core"/>
</dbReference>
<dbReference type="CDD" id="cd00770">
    <property type="entry name" value="SerRS_core"/>
    <property type="match status" value="1"/>
</dbReference>
<dbReference type="InterPro" id="IPR042103">
    <property type="entry name" value="SerRS_1_N_sf"/>
</dbReference>
<feature type="coiled-coil region" evidence="15">
    <location>
        <begin position="30"/>
        <end position="88"/>
    </location>
</feature>
<evidence type="ECO:0000313" key="18">
    <source>
        <dbReference type="Proteomes" id="UP000294368"/>
    </source>
</evidence>
<feature type="binding site" evidence="12">
    <location>
        <begin position="237"/>
        <end position="239"/>
    </location>
    <ligand>
        <name>L-serine</name>
        <dbReference type="ChEBI" id="CHEBI:33384"/>
    </ligand>
</feature>
<reference evidence="17 18" key="1">
    <citation type="submission" date="2019-02" db="EMBL/GenBank/DDBJ databases">
        <authorList>
            <person name="Manzano-Marin A."/>
            <person name="Manzano-Marin A."/>
        </authorList>
    </citation>
    <scope>NUCLEOTIDE SEQUENCE [LARGE SCALE GENOMIC DNA]</scope>
    <source>
        <strain evidence="17 18">ErCikochiana</strain>
    </source>
</reference>
<feature type="binding site" evidence="12 14">
    <location>
        <begin position="355"/>
        <end position="358"/>
    </location>
    <ligand>
        <name>ATP</name>
        <dbReference type="ChEBI" id="CHEBI:30616"/>
    </ligand>
</feature>
<dbReference type="AlphaFoldDB" id="A0A451D9F5"/>
<dbReference type="GO" id="GO:0004828">
    <property type="term" value="F:serine-tRNA ligase activity"/>
    <property type="evidence" value="ECO:0007669"/>
    <property type="project" value="UniProtKB-UniRule"/>
</dbReference>
<evidence type="ECO:0000256" key="12">
    <source>
        <dbReference type="HAMAP-Rule" id="MF_00176"/>
    </source>
</evidence>
<dbReference type="PIRSF" id="PIRSF001529">
    <property type="entry name" value="Ser-tRNA-synth_IIa"/>
    <property type="match status" value="1"/>
</dbReference>
<organism evidence="17 18">
    <name type="scientific">Candidatus Erwinia haradaeae</name>
    <dbReference type="NCBI Taxonomy" id="1922217"/>
    <lineage>
        <taxon>Bacteria</taxon>
        <taxon>Pseudomonadati</taxon>
        <taxon>Pseudomonadota</taxon>
        <taxon>Gammaproteobacteria</taxon>
        <taxon>Enterobacterales</taxon>
        <taxon>Erwiniaceae</taxon>
        <taxon>Erwinia</taxon>
    </lineage>
</organism>
<feature type="binding site" evidence="12 13">
    <location>
        <position position="291"/>
    </location>
    <ligand>
        <name>L-serine</name>
        <dbReference type="ChEBI" id="CHEBI:33384"/>
    </ligand>
</feature>
<dbReference type="Pfam" id="PF02403">
    <property type="entry name" value="Seryl_tRNA_N"/>
    <property type="match status" value="1"/>
</dbReference>
<evidence type="ECO:0000256" key="2">
    <source>
        <dbReference type="ARBA" id="ARBA00005045"/>
    </source>
</evidence>
<feature type="binding site" evidence="12 14">
    <location>
        <begin position="268"/>
        <end position="270"/>
    </location>
    <ligand>
        <name>ATP</name>
        <dbReference type="ChEBI" id="CHEBI:30616"/>
    </ligand>
</feature>
<comment type="subcellular location">
    <subcellularLocation>
        <location evidence="1 12">Cytoplasm</location>
    </subcellularLocation>
</comment>
<dbReference type="InterPro" id="IPR045864">
    <property type="entry name" value="aa-tRNA-synth_II/BPL/LPL"/>
</dbReference>
<dbReference type="PROSITE" id="PS50862">
    <property type="entry name" value="AA_TRNA_LIGASE_II"/>
    <property type="match status" value="1"/>
</dbReference>
<keyword evidence="6 12" id="KW-0547">Nucleotide-binding</keyword>
<gene>
    <name evidence="12 17" type="primary">serS</name>
    <name evidence="17" type="ORF">ERCIKOCA2762_186</name>
</gene>
<evidence type="ECO:0000256" key="8">
    <source>
        <dbReference type="ARBA" id="ARBA00022917"/>
    </source>
</evidence>
<dbReference type="HAMAP" id="MF_00176">
    <property type="entry name" value="Ser_tRNA_synth_type1"/>
    <property type="match status" value="1"/>
</dbReference>
<evidence type="ECO:0000256" key="7">
    <source>
        <dbReference type="ARBA" id="ARBA00022840"/>
    </source>
</evidence>
<evidence type="ECO:0000256" key="15">
    <source>
        <dbReference type="SAM" id="Coils"/>
    </source>
</evidence>
<dbReference type="Gene3D" id="3.30.930.10">
    <property type="entry name" value="Bira Bifunctional Protein, Domain 2"/>
    <property type="match status" value="1"/>
</dbReference>
<dbReference type="EC" id="6.1.1.11" evidence="12"/>
<comment type="subunit">
    <text evidence="12">Homodimer. The tRNA molecule binds across the dimer.</text>
</comment>
<comment type="similarity">
    <text evidence="3 12">Belongs to the class-II aminoacyl-tRNA synthetase family. Type-1 seryl-tRNA synthetase subfamily.</text>
</comment>
<dbReference type="GO" id="GO:0006434">
    <property type="term" value="P:seryl-tRNA aminoacylation"/>
    <property type="evidence" value="ECO:0007669"/>
    <property type="project" value="UniProtKB-UniRule"/>
</dbReference>
<evidence type="ECO:0000256" key="6">
    <source>
        <dbReference type="ARBA" id="ARBA00022741"/>
    </source>
</evidence>
<evidence type="ECO:0000256" key="11">
    <source>
        <dbReference type="ARBA" id="ARBA00048823"/>
    </source>
</evidence>
<evidence type="ECO:0000313" key="17">
    <source>
        <dbReference type="EMBL" id="VFP82942.1"/>
    </source>
</evidence>
<comment type="catalytic activity">
    <reaction evidence="10 12">
        <text>tRNA(Sec) + L-serine + ATP = L-seryl-tRNA(Sec) + AMP + diphosphate + H(+)</text>
        <dbReference type="Rhea" id="RHEA:42580"/>
        <dbReference type="Rhea" id="RHEA-COMP:9742"/>
        <dbReference type="Rhea" id="RHEA-COMP:10128"/>
        <dbReference type="ChEBI" id="CHEBI:15378"/>
        <dbReference type="ChEBI" id="CHEBI:30616"/>
        <dbReference type="ChEBI" id="CHEBI:33019"/>
        <dbReference type="ChEBI" id="CHEBI:33384"/>
        <dbReference type="ChEBI" id="CHEBI:78442"/>
        <dbReference type="ChEBI" id="CHEBI:78533"/>
        <dbReference type="ChEBI" id="CHEBI:456215"/>
        <dbReference type="EC" id="6.1.1.11"/>
    </reaction>
</comment>
<dbReference type="InterPro" id="IPR006195">
    <property type="entry name" value="aa-tRNA-synth_II"/>
</dbReference>
<dbReference type="InterPro" id="IPR002314">
    <property type="entry name" value="aa-tRNA-synt_IIb"/>
</dbReference>
<feature type="domain" description="Aminoacyl-transfer RNA synthetases class-II family profile" evidence="16">
    <location>
        <begin position="138"/>
        <end position="417"/>
    </location>
</feature>
<sequence>MIDLNLLHSTPDIISKKLARRGYNLDISTLYAYEEQRKTLQIETENLQAKRKIKSRFIGQIKNKGKDTESLRQEVNVLSRQLDVAKRELSLVFANIHKILMSIPNIPDDTIPTGENASYNQEIYRWGQPKKFEFQVKDHVALGQKIEGLDFDAAAKITGSRFVVMKGHIALMYRALGQFMLNLHTEKHGYQETYVPYLVNETSLYGTGHLPKFRKDLCYLNPLDSINSNKNYALIPTAEVSLTNMIRDTILAEKDLPLKMVAKTPCFRSEAGSYGRDTRGLIRMHQFDKVEMVQITRAEDSMNALEELVGHAERVLQLLQLPYRYVLLCTGDLSFSAQKTYDIEAWLPAQNTYREISSCSNMGDFQSRRMKARWRSNDQKNGTRLVHTINGSGLAIGRTLVAIIENYQEHDGRIRVPEVLRPYMHNIDYIG</sequence>
<feature type="binding site" evidence="13">
    <location>
        <position position="268"/>
    </location>
    <ligand>
        <name>L-serine</name>
        <dbReference type="ChEBI" id="CHEBI:33384"/>
    </ligand>
</feature>
<dbReference type="Pfam" id="PF00587">
    <property type="entry name" value="tRNA-synt_2b"/>
    <property type="match status" value="1"/>
</dbReference>
<dbReference type="RefSeq" id="WP_157988352.1">
    <property type="nucleotide sequence ID" value="NZ_LR217715.1"/>
</dbReference>
<keyword evidence="9 12" id="KW-0030">Aminoacyl-tRNA synthetase</keyword>
<dbReference type="GO" id="GO:0005524">
    <property type="term" value="F:ATP binding"/>
    <property type="evidence" value="ECO:0007669"/>
    <property type="project" value="UniProtKB-UniRule"/>
</dbReference>
<protein>
    <recommendedName>
        <fullName evidence="12">Serine--tRNA ligase</fullName>
        <ecNumber evidence="12">6.1.1.11</ecNumber>
    </recommendedName>
    <alternativeName>
        <fullName evidence="12">Seryl-tRNA synthetase</fullName>
        <shortName evidence="12">SerRS</shortName>
    </alternativeName>
    <alternativeName>
        <fullName evidence="12">Seryl-tRNA(Ser/Sec) synthetase</fullName>
    </alternativeName>
</protein>
<accession>A0A451D9F5</accession>
<feature type="binding site" evidence="12">
    <location>
        <position position="392"/>
    </location>
    <ligand>
        <name>L-serine</name>
        <dbReference type="ChEBI" id="CHEBI:33384"/>
    </ligand>
</feature>
<feature type="binding site" evidence="13">
    <location>
        <position position="237"/>
    </location>
    <ligand>
        <name>L-serine</name>
        <dbReference type="ChEBI" id="CHEBI:33384"/>
    </ligand>
</feature>
<keyword evidence="5 12" id="KW-0436">Ligase</keyword>
<dbReference type="GO" id="GO:0005737">
    <property type="term" value="C:cytoplasm"/>
    <property type="evidence" value="ECO:0007669"/>
    <property type="project" value="UniProtKB-SubCell"/>
</dbReference>
<evidence type="ECO:0000256" key="3">
    <source>
        <dbReference type="ARBA" id="ARBA00010728"/>
    </source>
</evidence>
<evidence type="ECO:0000256" key="4">
    <source>
        <dbReference type="ARBA" id="ARBA00022490"/>
    </source>
</evidence>
<dbReference type="PANTHER" id="PTHR43697:SF1">
    <property type="entry name" value="SERINE--TRNA LIGASE"/>
    <property type="match status" value="1"/>
</dbReference>
<keyword evidence="7 12" id="KW-0067">ATP-binding</keyword>
<keyword evidence="15" id="KW-0175">Coiled coil</keyword>
<evidence type="ECO:0000256" key="5">
    <source>
        <dbReference type="ARBA" id="ARBA00022598"/>
    </source>
</evidence>
<comment type="pathway">
    <text evidence="2 12">Aminoacyl-tRNA biosynthesis; selenocysteinyl-tRNA(Sec) biosynthesis; L-seryl-tRNA(Sec) from L-serine and tRNA(Sec): step 1/1.</text>
</comment>
<dbReference type="PANTHER" id="PTHR43697">
    <property type="entry name" value="SERYL-TRNA SYNTHETASE"/>
    <property type="match status" value="1"/>
</dbReference>
<evidence type="ECO:0000256" key="1">
    <source>
        <dbReference type="ARBA" id="ARBA00004496"/>
    </source>
</evidence>
<comment type="domain">
    <text evidence="12">Consists of two distinct domains, a catalytic core and a N-terminal extension that is involved in tRNA binding.</text>
</comment>
<dbReference type="EMBL" id="LR217715">
    <property type="protein sequence ID" value="VFP82942.1"/>
    <property type="molecule type" value="Genomic_DNA"/>
</dbReference>
<evidence type="ECO:0000256" key="9">
    <source>
        <dbReference type="ARBA" id="ARBA00023146"/>
    </source>
</evidence>
<dbReference type="UniPathway" id="UPA00906">
    <property type="reaction ID" value="UER00895"/>
</dbReference>
<name>A0A451D9F5_9GAMM</name>
<evidence type="ECO:0000256" key="14">
    <source>
        <dbReference type="PIRSR" id="PIRSR001529-2"/>
    </source>
</evidence>
<feature type="binding site" evidence="13">
    <location>
        <position position="390"/>
    </location>
    <ligand>
        <name>L-serine</name>
        <dbReference type="ChEBI" id="CHEBI:33384"/>
    </ligand>
</feature>
<keyword evidence="8 12" id="KW-0648">Protein biosynthesis</keyword>
<dbReference type="InterPro" id="IPR015866">
    <property type="entry name" value="Ser-tRNA-synth_1_N"/>
</dbReference>
<dbReference type="SUPFAM" id="SSF46589">
    <property type="entry name" value="tRNA-binding arm"/>
    <property type="match status" value="1"/>
</dbReference>